<protein>
    <submittedName>
        <fullName evidence="2">VOC family protein</fullName>
    </submittedName>
</protein>
<keyword evidence="3" id="KW-1185">Reference proteome</keyword>
<name>A0ABW1XQ00_9ALTE</name>
<dbReference type="EMBL" id="JBHSUS010000001">
    <property type="protein sequence ID" value="MFC6441453.1"/>
    <property type="molecule type" value="Genomic_DNA"/>
</dbReference>
<dbReference type="RefSeq" id="WP_131257785.1">
    <property type="nucleotide sequence ID" value="NZ_JBHSUS010000001.1"/>
</dbReference>
<dbReference type="InterPro" id="IPR052164">
    <property type="entry name" value="Anthracycline_SecMetBiosynth"/>
</dbReference>
<dbReference type="PANTHER" id="PTHR33993:SF2">
    <property type="entry name" value="VOC DOMAIN-CONTAINING PROTEIN"/>
    <property type="match status" value="1"/>
</dbReference>
<sequence length="123" mass="13649">MTNPIGWFEIYVQDMPRAKAFYQQVFQRGFSPISDTGAVQMWSFDNDMQNYGSGGALVRIDGMPSGNNSTIVYFQCEDCSVEQGRVEQAGGKVYRAKMAIGEYGFVSLVKDPDGNLLGLHSMQ</sequence>
<organism evidence="2 3">
    <name type="scientific">Pseudobowmanella zhangzhouensis</name>
    <dbReference type="NCBI Taxonomy" id="1537679"/>
    <lineage>
        <taxon>Bacteria</taxon>
        <taxon>Pseudomonadati</taxon>
        <taxon>Pseudomonadota</taxon>
        <taxon>Gammaproteobacteria</taxon>
        <taxon>Alteromonadales</taxon>
        <taxon>Alteromonadaceae</taxon>
    </lineage>
</organism>
<proteinExistence type="predicted"/>
<dbReference type="InterPro" id="IPR029068">
    <property type="entry name" value="Glyas_Bleomycin-R_OHBP_Dase"/>
</dbReference>
<dbReference type="PROSITE" id="PS51819">
    <property type="entry name" value="VOC"/>
    <property type="match status" value="1"/>
</dbReference>
<reference evidence="3" key="1">
    <citation type="journal article" date="2019" name="Int. J. Syst. Evol. Microbiol.">
        <title>The Global Catalogue of Microorganisms (GCM) 10K type strain sequencing project: providing services to taxonomists for standard genome sequencing and annotation.</title>
        <authorList>
            <consortium name="The Broad Institute Genomics Platform"/>
            <consortium name="The Broad Institute Genome Sequencing Center for Infectious Disease"/>
            <person name="Wu L."/>
            <person name="Ma J."/>
        </authorList>
    </citation>
    <scope>NUCLEOTIDE SEQUENCE [LARGE SCALE GENOMIC DNA]</scope>
    <source>
        <strain evidence="3">CGMCC 1.16031</strain>
    </source>
</reference>
<gene>
    <name evidence="2" type="ORF">ACFP85_14970</name>
</gene>
<dbReference type="CDD" id="cd07247">
    <property type="entry name" value="SgaA_N_like"/>
    <property type="match status" value="1"/>
</dbReference>
<dbReference type="SUPFAM" id="SSF54593">
    <property type="entry name" value="Glyoxalase/Bleomycin resistance protein/Dihydroxybiphenyl dioxygenase"/>
    <property type="match status" value="1"/>
</dbReference>
<evidence type="ECO:0000313" key="3">
    <source>
        <dbReference type="Proteomes" id="UP001596364"/>
    </source>
</evidence>
<evidence type="ECO:0000313" key="2">
    <source>
        <dbReference type="EMBL" id="MFC6441453.1"/>
    </source>
</evidence>
<feature type="domain" description="VOC" evidence="1">
    <location>
        <begin position="4"/>
        <end position="122"/>
    </location>
</feature>
<evidence type="ECO:0000259" key="1">
    <source>
        <dbReference type="PROSITE" id="PS51819"/>
    </source>
</evidence>
<accession>A0ABW1XQ00</accession>
<comment type="caution">
    <text evidence="2">The sequence shown here is derived from an EMBL/GenBank/DDBJ whole genome shotgun (WGS) entry which is preliminary data.</text>
</comment>
<dbReference type="PANTHER" id="PTHR33993">
    <property type="entry name" value="GLYOXALASE-RELATED"/>
    <property type="match status" value="1"/>
</dbReference>
<dbReference type="InterPro" id="IPR037523">
    <property type="entry name" value="VOC_core"/>
</dbReference>
<dbReference type="InterPro" id="IPR004360">
    <property type="entry name" value="Glyas_Fos-R_dOase_dom"/>
</dbReference>
<dbReference type="Proteomes" id="UP001596364">
    <property type="component" value="Unassembled WGS sequence"/>
</dbReference>
<dbReference type="Pfam" id="PF00903">
    <property type="entry name" value="Glyoxalase"/>
    <property type="match status" value="1"/>
</dbReference>
<dbReference type="Gene3D" id="3.10.180.10">
    <property type="entry name" value="2,3-Dihydroxybiphenyl 1,2-Dioxygenase, domain 1"/>
    <property type="match status" value="1"/>
</dbReference>